<dbReference type="Gene3D" id="2.120.10.30">
    <property type="entry name" value="TolB, C-terminal domain"/>
    <property type="match status" value="1"/>
</dbReference>
<gene>
    <name evidence="3" type="ORF">D0809_28560</name>
</gene>
<evidence type="ECO:0000256" key="2">
    <source>
        <dbReference type="PROSITE-ProRule" id="PRU00504"/>
    </source>
</evidence>
<proteinExistence type="predicted"/>
<dbReference type="PANTHER" id="PTHR13833">
    <property type="match status" value="1"/>
</dbReference>
<organism evidence="3 4">
    <name type="scientific">Flavobacterium circumlabens</name>
    <dbReference type="NCBI Taxonomy" id="2133765"/>
    <lineage>
        <taxon>Bacteria</taxon>
        <taxon>Pseudomonadati</taxon>
        <taxon>Bacteroidota</taxon>
        <taxon>Flavobacteriia</taxon>
        <taxon>Flavobacteriales</taxon>
        <taxon>Flavobacteriaceae</taxon>
        <taxon>Flavobacterium</taxon>
    </lineage>
</organism>
<evidence type="ECO:0000313" key="4">
    <source>
        <dbReference type="Proteomes" id="UP000298340"/>
    </source>
</evidence>
<dbReference type="SUPFAM" id="SSF101898">
    <property type="entry name" value="NHL repeat"/>
    <property type="match status" value="1"/>
</dbReference>
<evidence type="ECO:0000256" key="1">
    <source>
        <dbReference type="ARBA" id="ARBA00022737"/>
    </source>
</evidence>
<evidence type="ECO:0008006" key="5">
    <source>
        <dbReference type="Google" id="ProtNLM"/>
    </source>
</evidence>
<evidence type="ECO:0000313" key="3">
    <source>
        <dbReference type="EMBL" id="TEB40840.1"/>
    </source>
</evidence>
<dbReference type="InterPro" id="IPR011042">
    <property type="entry name" value="6-blade_b-propeller_TolB-like"/>
</dbReference>
<accession>A0A4Y7U340</accession>
<sequence length="112" mass="11190">TTTFAGSGTYGFADGSAATASFRSPIGVAVDASGNVYVADTNNHKIRKITPAGVVSTLAGSGIPGFANGTGVAVQFVFPSGVAVDASGNVYVADTNNYMIRKITPEGVVSTL</sequence>
<dbReference type="PROSITE" id="PS51125">
    <property type="entry name" value="NHL"/>
    <property type="match status" value="2"/>
</dbReference>
<name>A0A4Y7U340_9FLAO</name>
<comment type="caution">
    <text evidence="3">The sequence shown here is derived from an EMBL/GenBank/DDBJ whole genome shotgun (WGS) entry which is preliminary data.</text>
</comment>
<reference evidence="3 4" key="1">
    <citation type="journal article" date="2018" name="Syst. Appl. Microbiol.">
        <title>Flavobacterium circumlabens sp. nov. and Flavobacterium cupreum sp. nov., two psychrotrophic species isolated from Antarctic environmental samples.</title>
        <authorList>
            <person name="Kralova S."/>
            <person name="Busse H.J."/>
            <person name="Svec P."/>
            <person name="Maslanova I."/>
            <person name="Stankova E."/>
            <person name="Bartak M."/>
            <person name="Sedlacek I."/>
        </authorList>
    </citation>
    <scope>NUCLEOTIDE SEQUENCE [LARGE SCALE GENOMIC DNA]</scope>
    <source>
        <strain evidence="3 4">CCM 8828</strain>
    </source>
</reference>
<feature type="repeat" description="NHL" evidence="2">
    <location>
        <begin position="75"/>
        <end position="106"/>
    </location>
</feature>
<feature type="non-terminal residue" evidence="3">
    <location>
        <position position="1"/>
    </location>
</feature>
<feature type="non-terminal residue" evidence="3">
    <location>
        <position position="112"/>
    </location>
</feature>
<protein>
    <recommendedName>
        <fullName evidence="5">Gluconolaconase</fullName>
    </recommendedName>
</protein>
<dbReference type="Proteomes" id="UP000298340">
    <property type="component" value="Unassembled WGS sequence"/>
</dbReference>
<dbReference type="AlphaFoldDB" id="A0A4Y7U340"/>
<dbReference type="Pfam" id="PF01436">
    <property type="entry name" value="NHL"/>
    <property type="match status" value="2"/>
</dbReference>
<dbReference type="EMBL" id="QWDN01000849">
    <property type="protein sequence ID" value="TEB40840.1"/>
    <property type="molecule type" value="Genomic_DNA"/>
</dbReference>
<keyword evidence="1" id="KW-0677">Repeat</keyword>
<dbReference type="PANTHER" id="PTHR13833:SF71">
    <property type="entry name" value="NHL DOMAIN-CONTAINING PROTEIN"/>
    <property type="match status" value="1"/>
</dbReference>
<dbReference type="InterPro" id="IPR001258">
    <property type="entry name" value="NHL_repeat"/>
</dbReference>
<feature type="repeat" description="NHL" evidence="2">
    <location>
        <begin position="22"/>
        <end position="52"/>
    </location>
</feature>